<dbReference type="EMBL" id="PVNK01000110">
    <property type="protein sequence ID" value="PRQ02880.1"/>
    <property type="molecule type" value="Genomic_DNA"/>
</dbReference>
<dbReference type="GO" id="GO:0051287">
    <property type="term" value="F:NAD binding"/>
    <property type="evidence" value="ECO:0007669"/>
    <property type="project" value="InterPro"/>
</dbReference>
<evidence type="ECO:0000259" key="5">
    <source>
        <dbReference type="Pfam" id="PF00389"/>
    </source>
</evidence>
<evidence type="ECO:0000259" key="7">
    <source>
        <dbReference type="Pfam" id="PF11890"/>
    </source>
</evidence>
<comment type="caution">
    <text evidence="8">The sequence shown here is derived from an EMBL/GenBank/DDBJ whole genome shotgun (WGS) entry which is preliminary data.</text>
</comment>
<keyword evidence="2 4" id="KW-0560">Oxidoreductase</keyword>
<evidence type="ECO:0000313" key="9">
    <source>
        <dbReference type="Proteomes" id="UP000237968"/>
    </source>
</evidence>
<dbReference type="InterPro" id="IPR006140">
    <property type="entry name" value="D-isomer_DH_NAD-bd"/>
</dbReference>
<organism evidence="8 9">
    <name type="scientific">Enhygromyxa salina</name>
    <dbReference type="NCBI Taxonomy" id="215803"/>
    <lineage>
        <taxon>Bacteria</taxon>
        <taxon>Pseudomonadati</taxon>
        <taxon>Myxococcota</taxon>
        <taxon>Polyangia</taxon>
        <taxon>Nannocystales</taxon>
        <taxon>Nannocystaceae</taxon>
        <taxon>Enhygromyxa</taxon>
    </lineage>
</organism>
<dbReference type="InterPro" id="IPR050418">
    <property type="entry name" value="D-iso_2-hydroxyacid_DH_PdxB"/>
</dbReference>
<gene>
    <name evidence="8" type="primary">pdxB</name>
    <name evidence="8" type="ORF">ENSA5_20570</name>
</gene>
<dbReference type="Proteomes" id="UP000237968">
    <property type="component" value="Unassembled WGS sequence"/>
</dbReference>
<sequence length="383" mass="40742">MHRPVIVVDDAIAAAREAFAELGTVNCLPSSRIDASTVAALDAEVLLVRSVTRVDADLLERCPSLGFVGTATAGTDHLDLAALAARGIAAASAPGCNARAVAEWVLAALTFTEQARACAPAGPVGLVGLGNVGARLSALLLALGYEVLGCDPPLARSGRPCPAPLVEFDELWRRCSIVSFHVPLVVDGPDATRAYIERRAPALAGPKLLINTSRGPVVRDRTLDRADIGAMILDVWDGEPDLSPARLSDPRLLLASPHVAGYSLEAKIAGTRMIHEALSAHLGRPPSWTGAKLLPPQPLTAPLQGSSTAARASLVARVVDLNRDDARVRALAKLEPPARPRAFEALRREYQLRREFRSWVISPARARDPELERWLQTAGFSLG</sequence>
<dbReference type="InterPro" id="IPR038251">
    <property type="entry name" value="PdxB_dimer_sf"/>
</dbReference>
<dbReference type="Pfam" id="PF11890">
    <property type="entry name" value="DUF3410"/>
    <property type="match status" value="1"/>
</dbReference>
<dbReference type="Pfam" id="PF02826">
    <property type="entry name" value="2-Hacid_dh_C"/>
    <property type="match status" value="1"/>
</dbReference>
<dbReference type="InterPro" id="IPR006139">
    <property type="entry name" value="D-isomer_2_OHA_DH_cat_dom"/>
</dbReference>
<feature type="domain" description="D-isomer specific 2-hydroxyacid dehydrogenase NAD-binding" evidence="6">
    <location>
        <begin position="124"/>
        <end position="260"/>
    </location>
</feature>
<accession>A0A2S9YCN7</accession>
<dbReference type="Pfam" id="PF00389">
    <property type="entry name" value="2-Hacid_dh"/>
    <property type="match status" value="1"/>
</dbReference>
<dbReference type="InterPro" id="IPR036291">
    <property type="entry name" value="NAD(P)-bd_dom_sf"/>
</dbReference>
<dbReference type="OrthoDB" id="9770208at2"/>
<evidence type="ECO:0000313" key="8">
    <source>
        <dbReference type="EMBL" id="PRQ02880.1"/>
    </source>
</evidence>
<dbReference type="PANTHER" id="PTHR43761:SF1">
    <property type="entry name" value="D-ISOMER SPECIFIC 2-HYDROXYACID DEHYDROGENASE CATALYTIC DOMAIN-CONTAINING PROTEIN-RELATED"/>
    <property type="match status" value="1"/>
</dbReference>
<evidence type="ECO:0000259" key="6">
    <source>
        <dbReference type="Pfam" id="PF02826"/>
    </source>
</evidence>
<dbReference type="Gene3D" id="3.40.50.720">
    <property type="entry name" value="NAD(P)-binding Rossmann-like Domain"/>
    <property type="match status" value="2"/>
</dbReference>
<feature type="domain" description="D-isomer specific 2-hydroxyacid dehydrogenase catalytic" evidence="5">
    <location>
        <begin position="6"/>
        <end position="280"/>
    </location>
</feature>
<keyword evidence="3" id="KW-0520">NAD</keyword>
<feature type="domain" description="Erythronate-4-phosphate dehydrogenase dimerisation" evidence="7">
    <location>
        <begin position="309"/>
        <end position="372"/>
    </location>
</feature>
<keyword evidence="9" id="KW-1185">Reference proteome</keyword>
<dbReference type="AlphaFoldDB" id="A0A2S9YCN7"/>
<dbReference type="InterPro" id="IPR024531">
    <property type="entry name" value="Erythronate-4-P_DHase_dimer"/>
</dbReference>
<dbReference type="RefSeq" id="WP_106391492.1">
    <property type="nucleotide sequence ID" value="NZ_PVNK01000110.1"/>
</dbReference>
<evidence type="ECO:0000256" key="4">
    <source>
        <dbReference type="RuleBase" id="RU003719"/>
    </source>
</evidence>
<dbReference type="SUPFAM" id="SSF51735">
    <property type="entry name" value="NAD(P)-binding Rossmann-fold domains"/>
    <property type="match status" value="1"/>
</dbReference>
<dbReference type="PANTHER" id="PTHR43761">
    <property type="entry name" value="D-ISOMER SPECIFIC 2-HYDROXYACID DEHYDROGENASE FAMILY PROTEIN (AFU_ORTHOLOGUE AFUA_1G13630)"/>
    <property type="match status" value="1"/>
</dbReference>
<evidence type="ECO:0000256" key="1">
    <source>
        <dbReference type="ARBA" id="ARBA00005854"/>
    </source>
</evidence>
<proteinExistence type="inferred from homology"/>
<protein>
    <submittedName>
        <fullName evidence="8">Erythronate-4-phosphate dehydrogenase</fullName>
        <ecNumber evidence="8">1.1.1.290</ecNumber>
    </submittedName>
</protein>
<dbReference type="GO" id="GO:0046983">
    <property type="term" value="F:protein dimerization activity"/>
    <property type="evidence" value="ECO:0007669"/>
    <property type="project" value="InterPro"/>
</dbReference>
<reference evidence="8 9" key="1">
    <citation type="submission" date="2018-03" db="EMBL/GenBank/DDBJ databases">
        <title>Draft Genome Sequences of the Obligatory Marine Myxobacteria Enhygromyxa salina SWB005.</title>
        <authorList>
            <person name="Poehlein A."/>
            <person name="Moghaddam J.A."/>
            <person name="Harms H."/>
            <person name="Alanjari M."/>
            <person name="Koenig G.M."/>
            <person name="Daniel R."/>
            <person name="Schaeberle T.F."/>
        </authorList>
    </citation>
    <scope>NUCLEOTIDE SEQUENCE [LARGE SCALE GENOMIC DNA]</scope>
    <source>
        <strain evidence="8 9">SWB005</strain>
    </source>
</reference>
<dbReference type="EC" id="1.1.1.290" evidence="8"/>
<comment type="similarity">
    <text evidence="1 4">Belongs to the D-isomer specific 2-hydroxyacid dehydrogenase family.</text>
</comment>
<dbReference type="GO" id="GO:0033711">
    <property type="term" value="F:4-phosphoerythronate dehydrogenase activity"/>
    <property type="evidence" value="ECO:0007669"/>
    <property type="project" value="UniProtKB-EC"/>
</dbReference>
<name>A0A2S9YCN7_9BACT</name>
<dbReference type="Gene3D" id="3.30.1370.170">
    <property type="match status" value="1"/>
</dbReference>
<evidence type="ECO:0000256" key="3">
    <source>
        <dbReference type="ARBA" id="ARBA00023027"/>
    </source>
</evidence>
<dbReference type="SUPFAM" id="SSF52283">
    <property type="entry name" value="Formate/glycerate dehydrogenase catalytic domain-like"/>
    <property type="match status" value="1"/>
</dbReference>
<evidence type="ECO:0000256" key="2">
    <source>
        <dbReference type="ARBA" id="ARBA00023002"/>
    </source>
</evidence>